<keyword evidence="5" id="KW-1185">Reference proteome</keyword>
<reference evidence="4 5" key="1">
    <citation type="submission" date="2017-03" db="EMBL/GenBank/DDBJ databases">
        <title>Draft Genome sequence of Marispirochaeta sp. strain JC444.</title>
        <authorList>
            <person name="Shivani Y."/>
            <person name="Subhash Y."/>
            <person name="Sasikala C."/>
            <person name="Ramana C."/>
        </authorList>
    </citation>
    <scope>NUCLEOTIDE SEQUENCE [LARGE SCALE GENOMIC DNA]</scope>
    <source>
        <strain evidence="4 5">JC444</strain>
    </source>
</reference>
<evidence type="ECO:0000256" key="2">
    <source>
        <dbReference type="SAM" id="SignalP"/>
    </source>
</evidence>
<keyword evidence="2" id="KW-0732">Signal</keyword>
<feature type="chain" id="PRO_5012847254" description="Fibronectin type-III domain-containing protein" evidence="2">
    <location>
        <begin position="21"/>
        <end position="659"/>
    </location>
</feature>
<dbReference type="Gene3D" id="2.60.40.10">
    <property type="entry name" value="Immunoglobulins"/>
    <property type="match status" value="4"/>
</dbReference>
<comment type="caution">
    <text evidence="4">The sequence shown here is derived from an EMBL/GenBank/DDBJ whole genome shotgun (WGS) entry which is preliminary data.</text>
</comment>
<dbReference type="OrthoDB" id="923194at2"/>
<accession>A0A1Y1S280</accession>
<evidence type="ECO:0000259" key="3">
    <source>
        <dbReference type="PROSITE" id="PS50853"/>
    </source>
</evidence>
<dbReference type="PANTHER" id="PTHR13817:SF166">
    <property type="entry name" value="NEURONAL IGCAM-RELATED"/>
    <property type="match status" value="1"/>
</dbReference>
<sequence length="659" mass="73274">MKQVRVCTGLFLLCASVLLAQDAPLVYLVPATDRILVVLGDTPPTVHAFRVYRKGRRDRDYELQTPEPVTAAENAHEAVQLMGSDFRWISRKLDSMDPQVVWRRLRMDRNLAQAYALLSHGLRLALGRTWVDTNVESGQRYDYRVLLFDSSGDEIGRYEKRIRLGDAEQPPAPKKVTAEYSDGIVSIQWEYPAFAGGEEDMTAGFVVLRRRGSGPFEVLSPAPVLRIDGYLNAFDDKVQIGERYTYGVVAQDIIGVISSRTESGELRIEDTTAPLVPTGLKARDRGDDVLLIWKMSPELDVSHYDVFRSFSVDDEADLEQLNDRPVSYDKPRFVDQDAPRGVPVYYRVRAVDSRGNESPLSGPAPLLAEDMQPPGAVERLSARVDEEARSVELSWRGPSDADLSGYYVYSGADASTLMRITASPLQPDRRVSYTDSGYAERGLEPGKSLVYGVSAVDASYNEGPREVVAVTIPDKIPPGSPAGFALRPTREGSVRISWQPLLCFDLAGYRIYRSQGRRYTVVAEMPATAVQWLDEGVERGIPYSYQVTALDSSGNEGEPSIVLEIVPTDINPPRPPVELSADLDKRGVRLRWEPSPDSDVKLYMVYRSDYPGGKPTRLLARIEGRPTYLDRSGRAGIVYAVSAVDTSGNEGRRQEVQVR</sequence>
<evidence type="ECO:0000313" key="4">
    <source>
        <dbReference type="EMBL" id="ORC37905.1"/>
    </source>
</evidence>
<dbReference type="EMBL" id="MWQY01000002">
    <property type="protein sequence ID" value="ORC37905.1"/>
    <property type="molecule type" value="Genomic_DNA"/>
</dbReference>
<evidence type="ECO:0000256" key="1">
    <source>
        <dbReference type="ARBA" id="ARBA00022737"/>
    </source>
</evidence>
<keyword evidence="1" id="KW-0677">Repeat</keyword>
<dbReference type="AlphaFoldDB" id="A0A1Y1S280"/>
<dbReference type="CDD" id="cd00063">
    <property type="entry name" value="FN3"/>
    <property type="match status" value="1"/>
</dbReference>
<organism evidence="4 5">
    <name type="scientific">Marispirochaeta aestuarii</name>
    <dbReference type="NCBI Taxonomy" id="1963862"/>
    <lineage>
        <taxon>Bacteria</taxon>
        <taxon>Pseudomonadati</taxon>
        <taxon>Spirochaetota</taxon>
        <taxon>Spirochaetia</taxon>
        <taxon>Spirochaetales</taxon>
        <taxon>Spirochaetaceae</taxon>
        <taxon>Marispirochaeta</taxon>
    </lineage>
</organism>
<gene>
    <name evidence="4" type="ORF">B4O97_02590</name>
</gene>
<dbReference type="InterPro" id="IPR036116">
    <property type="entry name" value="FN3_sf"/>
</dbReference>
<dbReference type="SMART" id="SM00060">
    <property type="entry name" value="FN3"/>
    <property type="match status" value="5"/>
</dbReference>
<evidence type="ECO:0000313" key="5">
    <source>
        <dbReference type="Proteomes" id="UP000192343"/>
    </source>
</evidence>
<dbReference type="PANTHER" id="PTHR13817">
    <property type="entry name" value="TITIN"/>
    <property type="match status" value="1"/>
</dbReference>
<name>A0A1Y1S280_9SPIO</name>
<dbReference type="InterPro" id="IPR050964">
    <property type="entry name" value="Striated_Muscle_Regulatory"/>
</dbReference>
<protein>
    <recommendedName>
        <fullName evidence="3">Fibronectin type-III domain-containing protein</fullName>
    </recommendedName>
</protein>
<feature type="domain" description="Fibronectin type-III" evidence="3">
    <location>
        <begin position="477"/>
        <end position="571"/>
    </location>
</feature>
<dbReference type="InterPro" id="IPR003961">
    <property type="entry name" value="FN3_dom"/>
</dbReference>
<proteinExistence type="predicted"/>
<feature type="signal peptide" evidence="2">
    <location>
        <begin position="1"/>
        <end position="20"/>
    </location>
</feature>
<dbReference type="InterPro" id="IPR013783">
    <property type="entry name" value="Ig-like_fold"/>
</dbReference>
<dbReference type="PROSITE" id="PS50853">
    <property type="entry name" value="FN3"/>
    <property type="match status" value="1"/>
</dbReference>
<dbReference type="Proteomes" id="UP000192343">
    <property type="component" value="Unassembled WGS sequence"/>
</dbReference>
<dbReference type="STRING" id="1963862.B4O97_02590"/>
<dbReference type="SUPFAM" id="SSF49265">
    <property type="entry name" value="Fibronectin type III"/>
    <property type="match status" value="4"/>
</dbReference>
<dbReference type="RefSeq" id="WP_083048027.1">
    <property type="nucleotide sequence ID" value="NZ_MWQY01000002.1"/>
</dbReference>